<organism evidence="2 3">
    <name type="scientific">Aspergillus wentii DTO 134E9</name>
    <dbReference type="NCBI Taxonomy" id="1073089"/>
    <lineage>
        <taxon>Eukaryota</taxon>
        <taxon>Fungi</taxon>
        <taxon>Dikarya</taxon>
        <taxon>Ascomycota</taxon>
        <taxon>Pezizomycotina</taxon>
        <taxon>Eurotiomycetes</taxon>
        <taxon>Eurotiomycetidae</taxon>
        <taxon>Eurotiales</taxon>
        <taxon>Aspergillaceae</taxon>
        <taxon>Aspergillus</taxon>
        <taxon>Aspergillus subgen. Cremei</taxon>
    </lineage>
</organism>
<sequence>MSGLEAIGIAASIIQVAELGSKLAVKLCTFYHQIKQSNVTIQSLSTDVSLTCSILQQLGHNLHQDADTKLYSANAVATAQQVLDECKNVFDKIDHTVQDQKDGKSKNPVVRATRKFGLALMERELDMLRGNLERLKSTVLLMLNVIIYAGQIRRKSEPLALKEQKDLVQLLAQEKKANDEKYTQLAETIQCLKGKDDPQSMATITLAASSTSIPRTSSKSPLLSQDLFPTEIIEYYSLIKGLLERVDSSKSTLEKSRHQRIRDGVVNVHLDEAGTFQSIDRQKLSQLFGGDSLFKIELQASLCANAENENNGRITVPGSVHYSTYSDDSDAEASVGLELLKMAEEEDRLQDQRLRERDRGRQYVHAEKSPHTQGNPLSRSPHQSPVVEDDEPRLFAMDDFGVPRGRPESQPRRGSTRRGGFHQWPDDSQPDQIDLHDGKEIKSPFTPAIPSRLNSNNSDSDASSIHKDWNGEPNNALDILPEPNYRSRSWSRPRSEIFADNFADNSDDESTSFCNLRNRRHSQPGNSDELDTIDELVLQWTTLSRAELII</sequence>
<dbReference type="AlphaFoldDB" id="A0A1L9RFS6"/>
<evidence type="ECO:0008006" key="4">
    <source>
        <dbReference type="Google" id="ProtNLM"/>
    </source>
</evidence>
<dbReference type="VEuPathDB" id="FungiDB:ASPWEDRAFT_41601"/>
<dbReference type="PANTHER" id="PTHR36167">
    <property type="entry name" value="C2H2 FINGER DOMAIN TRANSCRIPTION FACTOR (EUROFUNG)-RELATED"/>
    <property type="match status" value="1"/>
</dbReference>
<accession>A0A1L9RFS6</accession>
<proteinExistence type="predicted"/>
<name>A0A1L9RFS6_ASPWE</name>
<feature type="compositionally biased region" description="Low complexity" evidence="1">
    <location>
        <begin position="454"/>
        <end position="463"/>
    </location>
</feature>
<evidence type="ECO:0000313" key="3">
    <source>
        <dbReference type="Proteomes" id="UP000184383"/>
    </source>
</evidence>
<gene>
    <name evidence="2" type="ORF">ASPWEDRAFT_41601</name>
</gene>
<feature type="region of interest" description="Disordered" evidence="1">
    <location>
        <begin position="348"/>
        <end position="431"/>
    </location>
</feature>
<feature type="region of interest" description="Disordered" evidence="1">
    <location>
        <begin position="445"/>
        <end position="480"/>
    </location>
</feature>
<dbReference type="Proteomes" id="UP000184383">
    <property type="component" value="Unassembled WGS sequence"/>
</dbReference>
<dbReference type="GeneID" id="63751450"/>
<dbReference type="OrthoDB" id="5431013at2759"/>
<reference evidence="3" key="1">
    <citation type="journal article" date="2017" name="Genome Biol.">
        <title>Comparative genomics reveals high biological diversity and specific adaptations in the industrially and medically important fungal genus Aspergillus.</title>
        <authorList>
            <person name="de Vries R.P."/>
            <person name="Riley R."/>
            <person name="Wiebenga A."/>
            <person name="Aguilar-Osorio G."/>
            <person name="Amillis S."/>
            <person name="Uchima C.A."/>
            <person name="Anderluh G."/>
            <person name="Asadollahi M."/>
            <person name="Askin M."/>
            <person name="Barry K."/>
            <person name="Battaglia E."/>
            <person name="Bayram O."/>
            <person name="Benocci T."/>
            <person name="Braus-Stromeyer S.A."/>
            <person name="Caldana C."/>
            <person name="Canovas D."/>
            <person name="Cerqueira G.C."/>
            <person name="Chen F."/>
            <person name="Chen W."/>
            <person name="Choi C."/>
            <person name="Clum A."/>
            <person name="Dos Santos R.A."/>
            <person name="Damasio A.R."/>
            <person name="Diallinas G."/>
            <person name="Emri T."/>
            <person name="Fekete E."/>
            <person name="Flipphi M."/>
            <person name="Freyberg S."/>
            <person name="Gallo A."/>
            <person name="Gournas C."/>
            <person name="Habgood R."/>
            <person name="Hainaut M."/>
            <person name="Harispe M.L."/>
            <person name="Henrissat B."/>
            <person name="Hilden K.S."/>
            <person name="Hope R."/>
            <person name="Hossain A."/>
            <person name="Karabika E."/>
            <person name="Karaffa L."/>
            <person name="Karanyi Z."/>
            <person name="Krasevec N."/>
            <person name="Kuo A."/>
            <person name="Kusch H."/>
            <person name="LaButti K."/>
            <person name="Lagendijk E.L."/>
            <person name="Lapidus A."/>
            <person name="Levasseur A."/>
            <person name="Lindquist E."/>
            <person name="Lipzen A."/>
            <person name="Logrieco A.F."/>
            <person name="MacCabe A."/>
            <person name="Maekelae M.R."/>
            <person name="Malavazi I."/>
            <person name="Melin P."/>
            <person name="Meyer V."/>
            <person name="Mielnichuk N."/>
            <person name="Miskei M."/>
            <person name="Molnar A.P."/>
            <person name="Mule G."/>
            <person name="Ngan C.Y."/>
            <person name="Orejas M."/>
            <person name="Orosz E."/>
            <person name="Ouedraogo J.P."/>
            <person name="Overkamp K.M."/>
            <person name="Park H.-S."/>
            <person name="Perrone G."/>
            <person name="Piumi F."/>
            <person name="Punt P.J."/>
            <person name="Ram A.F."/>
            <person name="Ramon A."/>
            <person name="Rauscher S."/>
            <person name="Record E."/>
            <person name="Riano-Pachon D.M."/>
            <person name="Robert V."/>
            <person name="Roehrig J."/>
            <person name="Ruller R."/>
            <person name="Salamov A."/>
            <person name="Salih N.S."/>
            <person name="Samson R.A."/>
            <person name="Sandor E."/>
            <person name="Sanguinetti M."/>
            <person name="Schuetze T."/>
            <person name="Sepcic K."/>
            <person name="Shelest E."/>
            <person name="Sherlock G."/>
            <person name="Sophianopoulou V."/>
            <person name="Squina F.M."/>
            <person name="Sun H."/>
            <person name="Susca A."/>
            <person name="Todd R.B."/>
            <person name="Tsang A."/>
            <person name="Unkles S.E."/>
            <person name="van de Wiele N."/>
            <person name="van Rossen-Uffink D."/>
            <person name="Oliveira J.V."/>
            <person name="Vesth T.C."/>
            <person name="Visser J."/>
            <person name="Yu J.-H."/>
            <person name="Zhou M."/>
            <person name="Andersen M.R."/>
            <person name="Archer D.B."/>
            <person name="Baker S.E."/>
            <person name="Benoit I."/>
            <person name="Brakhage A.A."/>
            <person name="Braus G.H."/>
            <person name="Fischer R."/>
            <person name="Frisvad J.C."/>
            <person name="Goldman G.H."/>
            <person name="Houbraken J."/>
            <person name="Oakley B."/>
            <person name="Pocsi I."/>
            <person name="Scazzocchio C."/>
            <person name="Seiboth B."/>
            <person name="vanKuyk P.A."/>
            <person name="Wortman J."/>
            <person name="Dyer P.S."/>
            <person name="Grigoriev I.V."/>
        </authorList>
    </citation>
    <scope>NUCLEOTIDE SEQUENCE [LARGE SCALE GENOMIC DNA]</scope>
    <source>
        <strain evidence="3">DTO 134E9</strain>
    </source>
</reference>
<evidence type="ECO:0000256" key="1">
    <source>
        <dbReference type="SAM" id="MobiDB-lite"/>
    </source>
</evidence>
<feature type="compositionally biased region" description="Basic and acidic residues" evidence="1">
    <location>
        <begin position="349"/>
        <end position="370"/>
    </location>
</feature>
<feature type="compositionally biased region" description="Polar residues" evidence="1">
    <location>
        <begin position="371"/>
        <end position="383"/>
    </location>
</feature>
<feature type="region of interest" description="Disordered" evidence="1">
    <location>
        <begin position="502"/>
        <end position="527"/>
    </location>
</feature>
<evidence type="ECO:0000313" key="2">
    <source>
        <dbReference type="EMBL" id="OJJ33737.1"/>
    </source>
</evidence>
<protein>
    <recommendedName>
        <fullName evidence="4">Fungal N-terminal domain-containing protein</fullName>
    </recommendedName>
</protein>
<dbReference type="STRING" id="1073089.A0A1L9RFS6"/>
<dbReference type="InterPro" id="IPR039327">
    <property type="entry name" value="CON7-like"/>
</dbReference>
<dbReference type="RefSeq" id="XP_040687413.1">
    <property type="nucleotide sequence ID" value="XM_040835602.1"/>
</dbReference>
<dbReference type="PANTHER" id="PTHR36167:SF4">
    <property type="entry name" value="FUNGAL N-TERMINAL DOMAIN-CONTAINING PROTEIN"/>
    <property type="match status" value="1"/>
</dbReference>
<dbReference type="EMBL" id="KV878213">
    <property type="protein sequence ID" value="OJJ33737.1"/>
    <property type="molecule type" value="Genomic_DNA"/>
</dbReference>
<keyword evidence="3" id="KW-1185">Reference proteome</keyword>
<dbReference type="GO" id="GO:0006355">
    <property type="term" value="P:regulation of DNA-templated transcription"/>
    <property type="evidence" value="ECO:0007669"/>
    <property type="project" value="InterPro"/>
</dbReference>